<dbReference type="InterPro" id="IPR036849">
    <property type="entry name" value="Enolase-like_C_sf"/>
</dbReference>
<dbReference type="Pfam" id="PF05853">
    <property type="entry name" value="BKACE"/>
    <property type="match status" value="1"/>
</dbReference>
<evidence type="ECO:0000256" key="3">
    <source>
        <dbReference type="ARBA" id="ARBA00022723"/>
    </source>
</evidence>
<keyword evidence="4" id="KW-0862">Zinc</keyword>
<reference evidence="5 6" key="1">
    <citation type="submission" date="2019-09" db="EMBL/GenBank/DDBJ databases">
        <title>Nitrincola iocasae sp. nov., a bacterium isolated from the sediment collected at a cold seep field in South China Sea.</title>
        <authorList>
            <person name="Zhang H."/>
            <person name="Wang H."/>
            <person name="Li C."/>
        </authorList>
    </citation>
    <scope>NUCLEOTIDE SEQUENCE [LARGE SCALE GENOMIC DNA]</scope>
    <source>
        <strain evidence="5 6">KXZD1103</strain>
    </source>
</reference>
<dbReference type="InterPro" id="IPR008567">
    <property type="entry name" value="BKACE"/>
</dbReference>
<keyword evidence="2" id="KW-0808">Transferase</keyword>
<evidence type="ECO:0000256" key="1">
    <source>
        <dbReference type="ARBA" id="ARBA00001947"/>
    </source>
</evidence>
<dbReference type="EMBL" id="CP044222">
    <property type="protein sequence ID" value="QEW05144.1"/>
    <property type="molecule type" value="Genomic_DNA"/>
</dbReference>
<evidence type="ECO:0000313" key="6">
    <source>
        <dbReference type="Proteomes" id="UP000325606"/>
    </source>
</evidence>
<dbReference type="PANTHER" id="PTHR37418">
    <property type="entry name" value="3-KETO-5-AMINOHEXANOATE CLEAVAGE ENZYME-RELATED"/>
    <property type="match status" value="1"/>
</dbReference>
<dbReference type="SUPFAM" id="SSF51604">
    <property type="entry name" value="Enolase C-terminal domain-like"/>
    <property type="match status" value="1"/>
</dbReference>
<dbReference type="AlphaFoldDB" id="A0A5J6L950"/>
<dbReference type="PANTHER" id="PTHR37418:SF2">
    <property type="entry name" value="3-KETO-5-AMINOHEXANOATE CLEAVAGE ENZYME"/>
    <property type="match status" value="1"/>
</dbReference>
<name>A0A5J6L950_9GAMM</name>
<dbReference type="GO" id="GO:0043720">
    <property type="term" value="F:3-keto-5-aminohexanoate cleavage activity"/>
    <property type="evidence" value="ECO:0007669"/>
    <property type="project" value="InterPro"/>
</dbReference>
<keyword evidence="6" id="KW-1185">Reference proteome</keyword>
<protein>
    <submittedName>
        <fullName evidence="5">3-keto-5-aminohexanoate cleavage protein</fullName>
    </submittedName>
</protein>
<dbReference type="GO" id="GO:0046872">
    <property type="term" value="F:metal ion binding"/>
    <property type="evidence" value="ECO:0007669"/>
    <property type="project" value="UniProtKB-KW"/>
</dbReference>
<evidence type="ECO:0000256" key="2">
    <source>
        <dbReference type="ARBA" id="ARBA00022679"/>
    </source>
</evidence>
<dbReference type="Proteomes" id="UP000325606">
    <property type="component" value="Chromosome"/>
</dbReference>
<dbReference type="InterPro" id="IPR013785">
    <property type="entry name" value="Aldolase_TIM"/>
</dbReference>
<organism evidence="5 6">
    <name type="scientific">Nitrincola iocasae</name>
    <dbReference type="NCBI Taxonomy" id="2614693"/>
    <lineage>
        <taxon>Bacteria</taxon>
        <taxon>Pseudomonadati</taxon>
        <taxon>Pseudomonadota</taxon>
        <taxon>Gammaproteobacteria</taxon>
        <taxon>Oceanospirillales</taxon>
        <taxon>Oceanospirillaceae</taxon>
        <taxon>Nitrincola</taxon>
    </lineage>
</organism>
<evidence type="ECO:0000313" key="5">
    <source>
        <dbReference type="EMBL" id="QEW05144.1"/>
    </source>
</evidence>
<comment type="cofactor">
    <cofactor evidence="1">
        <name>Zn(2+)</name>
        <dbReference type="ChEBI" id="CHEBI:29105"/>
    </cofactor>
</comment>
<proteinExistence type="predicted"/>
<evidence type="ECO:0000256" key="4">
    <source>
        <dbReference type="ARBA" id="ARBA00022833"/>
    </source>
</evidence>
<dbReference type="KEGG" id="nik:F5I99_00750"/>
<sequence>MSHSPCLLMVAPNGARRVYTDHPAIPLTPEELARDAQQCVKAGASMMHLHVREPNGRHLLDVTAYKEAISAINEAVGDQLILQVTSEAAGRYTPNEQRRVIEALQPASVSVAVREWFGDRHEIDASGELCRYLAAKNCHIQYIVYSPEDLAYFNLLRQQGCLPHGRAFLLFVLGRYSTPPLADPGSLTGFLHALEKDDAWAVCAFGTTEGECMSIAAQQGGHVRVGFENNLWRADGKLTNSNADIVTDTRIRIEAAGRSVMNVQQTRHFLALTTGAGREGEL</sequence>
<dbReference type="RefSeq" id="WP_151053209.1">
    <property type="nucleotide sequence ID" value="NZ_CP044222.1"/>
</dbReference>
<accession>A0A5J6L950</accession>
<keyword evidence="3" id="KW-0479">Metal-binding</keyword>
<dbReference type="Gene3D" id="3.20.20.70">
    <property type="entry name" value="Aldolase class I"/>
    <property type="match status" value="1"/>
</dbReference>
<gene>
    <name evidence="5" type="ORF">F5I99_00750</name>
</gene>